<proteinExistence type="predicted"/>
<organism evidence="1 2">
    <name type="scientific">Nakamurella panacisegetis</name>
    <dbReference type="NCBI Taxonomy" id="1090615"/>
    <lineage>
        <taxon>Bacteria</taxon>
        <taxon>Bacillati</taxon>
        <taxon>Actinomycetota</taxon>
        <taxon>Actinomycetes</taxon>
        <taxon>Nakamurellales</taxon>
        <taxon>Nakamurellaceae</taxon>
        <taxon>Nakamurella</taxon>
    </lineage>
</organism>
<keyword evidence="2" id="KW-1185">Reference proteome</keyword>
<name>A0A1H0PBR1_9ACTN</name>
<dbReference type="AlphaFoldDB" id="A0A1H0PBR1"/>
<reference evidence="1 2" key="1">
    <citation type="submission" date="2016-10" db="EMBL/GenBank/DDBJ databases">
        <authorList>
            <person name="de Groot N.N."/>
        </authorList>
    </citation>
    <scope>NUCLEOTIDE SEQUENCE [LARGE SCALE GENOMIC DNA]</scope>
    <source>
        <strain evidence="2">P4-7,KCTC 19426,CECT 7604</strain>
    </source>
</reference>
<protein>
    <recommendedName>
        <fullName evidence="3">FHA domain-containing protein</fullName>
    </recommendedName>
</protein>
<evidence type="ECO:0000313" key="1">
    <source>
        <dbReference type="EMBL" id="SDP02200.1"/>
    </source>
</evidence>
<evidence type="ECO:0008006" key="3">
    <source>
        <dbReference type="Google" id="ProtNLM"/>
    </source>
</evidence>
<dbReference type="Proteomes" id="UP000198741">
    <property type="component" value="Chromosome I"/>
</dbReference>
<dbReference type="OrthoDB" id="3254248at2"/>
<dbReference type="EMBL" id="LT629710">
    <property type="protein sequence ID" value="SDP02200.1"/>
    <property type="molecule type" value="Genomic_DNA"/>
</dbReference>
<sequence>MLVTDRHSTNGVVVITAGIATRCRAGEPMVAGPGSVVRFGDREMQVRRG</sequence>
<gene>
    <name evidence="1" type="ORF">SAMN04515671_2698</name>
</gene>
<accession>A0A1H0PBR1</accession>
<evidence type="ECO:0000313" key="2">
    <source>
        <dbReference type="Proteomes" id="UP000198741"/>
    </source>
</evidence>